<dbReference type="RefSeq" id="WP_182411802.1">
    <property type="nucleotide sequence ID" value="NZ_CP055153.1"/>
</dbReference>
<keyword evidence="9" id="KW-1185">Reference proteome</keyword>
<evidence type="ECO:0000256" key="6">
    <source>
        <dbReference type="ARBA" id="ARBA00023049"/>
    </source>
</evidence>
<proteinExistence type="predicted"/>
<keyword evidence="4" id="KW-0378">Hydrolase</keyword>
<evidence type="ECO:0000256" key="5">
    <source>
        <dbReference type="ARBA" id="ARBA00022833"/>
    </source>
</evidence>
<feature type="domain" description="Peptidase M48" evidence="7">
    <location>
        <begin position="67"/>
        <end position="247"/>
    </location>
</feature>
<sequence length="496" mass="56076">MKKLLTKVNVGSFMVATLLICHSCATNPVTGKKDISFISKQQEIAMGQQADPEVINQFGLYPNKQLQNFINEKGQKMVAVSHRKDLKYEFKIIDSPVINAFAVPGGYVYFTRGIMAHFNNEAQFAGVLGHEIGHIAARHSAQQQSKSMLAQIGLVVGMVISPEFAQFGEQAQQSLALLFLKFGRDDERQSDQLGVEYSTKIGYDAAQMADFFLTLKREQEQSETEPIPDFLSTHPNPADRYETVKELATEWKQKVKTTNLQVNRNNYLKMIDGIVYGEDPRQGFVETYVFYHPELKFQFPVPTGWAYQNSPQQFQMADKDGKAMMALTLVPGKSLEEAAQQLLQKYQLQALESKKVTVNGLPAFAMVADQKPQQDQQQQQQQQQQQTPTIRTLTYLIQYDNNIYSLMGISAATDFENYFSAFKSTMDQFRKLTDPAIINRQAERVRIKTVAKSGTLSQVLRQYNVPEKRLTEMAILNGMELNESVSAGSLIKVVQR</sequence>
<dbReference type="GO" id="GO:0051603">
    <property type="term" value="P:proteolysis involved in protein catabolic process"/>
    <property type="evidence" value="ECO:0007669"/>
    <property type="project" value="TreeGrafter"/>
</dbReference>
<dbReference type="Pfam" id="PF01435">
    <property type="entry name" value="Peptidase_M48"/>
    <property type="match status" value="1"/>
</dbReference>
<organism evidence="8 9">
    <name type="scientific">Adhaeribacter radiodurans</name>
    <dbReference type="NCBI Taxonomy" id="2745197"/>
    <lineage>
        <taxon>Bacteria</taxon>
        <taxon>Pseudomonadati</taxon>
        <taxon>Bacteroidota</taxon>
        <taxon>Cytophagia</taxon>
        <taxon>Cytophagales</taxon>
        <taxon>Hymenobacteraceae</taxon>
        <taxon>Adhaeribacter</taxon>
    </lineage>
</organism>
<dbReference type="GO" id="GO:0004222">
    <property type="term" value="F:metalloendopeptidase activity"/>
    <property type="evidence" value="ECO:0007669"/>
    <property type="project" value="InterPro"/>
</dbReference>
<dbReference type="CDD" id="cd07333">
    <property type="entry name" value="M48C_bepA_like"/>
    <property type="match status" value="1"/>
</dbReference>
<dbReference type="EMBL" id="CP055153">
    <property type="protein sequence ID" value="QMU29343.1"/>
    <property type="molecule type" value="Genomic_DNA"/>
</dbReference>
<gene>
    <name evidence="8" type="ORF">HUW48_15450</name>
</gene>
<dbReference type="Gene3D" id="3.30.2010.10">
    <property type="entry name" value="Metalloproteases ('zincins'), catalytic domain"/>
    <property type="match status" value="1"/>
</dbReference>
<evidence type="ECO:0000256" key="1">
    <source>
        <dbReference type="ARBA" id="ARBA00001947"/>
    </source>
</evidence>
<dbReference type="PANTHER" id="PTHR22726:SF1">
    <property type="entry name" value="METALLOENDOPEPTIDASE OMA1, MITOCHONDRIAL"/>
    <property type="match status" value="1"/>
</dbReference>
<dbReference type="GO" id="GO:0016020">
    <property type="term" value="C:membrane"/>
    <property type="evidence" value="ECO:0007669"/>
    <property type="project" value="TreeGrafter"/>
</dbReference>
<evidence type="ECO:0000259" key="7">
    <source>
        <dbReference type="Pfam" id="PF01435"/>
    </source>
</evidence>
<protein>
    <submittedName>
        <fullName evidence="8">M48 family metalloprotease</fullName>
    </submittedName>
</protein>
<dbReference type="InterPro" id="IPR051156">
    <property type="entry name" value="Mito/Outer_Membr_Metalloprot"/>
</dbReference>
<evidence type="ECO:0000313" key="8">
    <source>
        <dbReference type="EMBL" id="QMU29343.1"/>
    </source>
</evidence>
<keyword evidence="6 8" id="KW-0482">Metalloprotease</keyword>
<accession>A0A7L7L9B9</accession>
<dbReference type="InterPro" id="IPR001915">
    <property type="entry name" value="Peptidase_M48"/>
</dbReference>
<dbReference type="GO" id="GO:0046872">
    <property type="term" value="F:metal ion binding"/>
    <property type="evidence" value="ECO:0007669"/>
    <property type="project" value="UniProtKB-KW"/>
</dbReference>
<reference evidence="8 9" key="1">
    <citation type="submission" date="2020-06" db="EMBL/GenBank/DDBJ databases">
        <authorList>
            <person name="Hwang Y.J."/>
        </authorList>
    </citation>
    <scope>NUCLEOTIDE SEQUENCE [LARGE SCALE GENOMIC DNA]</scope>
    <source>
        <strain evidence="8 9">KUDC8001</strain>
    </source>
</reference>
<name>A0A7L7L9B9_9BACT</name>
<comment type="cofactor">
    <cofactor evidence="1">
        <name>Zn(2+)</name>
        <dbReference type="ChEBI" id="CHEBI:29105"/>
    </cofactor>
</comment>
<evidence type="ECO:0000256" key="4">
    <source>
        <dbReference type="ARBA" id="ARBA00022801"/>
    </source>
</evidence>
<keyword evidence="2 8" id="KW-0645">Protease</keyword>
<keyword evidence="3" id="KW-0479">Metal-binding</keyword>
<dbReference type="PANTHER" id="PTHR22726">
    <property type="entry name" value="METALLOENDOPEPTIDASE OMA1"/>
    <property type="match status" value="1"/>
</dbReference>
<reference evidence="8 9" key="2">
    <citation type="submission" date="2020-08" db="EMBL/GenBank/DDBJ databases">
        <title>Adhaeribacter dokdonensis sp. nov., isolated from the rhizosphere of Elymus tsukushiensis, a plant native to the Dokdo Islands, Republic of Korea.</title>
        <authorList>
            <person name="Ghim S.Y."/>
        </authorList>
    </citation>
    <scope>NUCLEOTIDE SEQUENCE [LARGE SCALE GENOMIC DNA]</scope>
    <source>
        <strain evidence="8 9">KUDC8001</strain>
    </source>
</reference>
<evidence type="ECO:0000256" key="3">
    <source>
        <dbReference type="ARBA" id="ARBA00022723"/>
    </source>
</evidence>
<dbReference type="Proteomes" id="UP000514509">
    <property type="component" value="Chromosome"/>
</dbReference>
<evidence type="ECO:0000256" key="2">
    <source>
        <dbReference type="ARBA" id="ARBA00022670"/>
    </source>
</evidence>
<evidence type="ECO:0000313" key="9">
    <source>
        <dbReference type="Proteomes" id="UP000514509"/>
    </source>
</evidence>
<dbReference type="KEGG" id="add:HUW48_15450"/>
<dbReference type="AlphaFoldDB" id="A0A7L7L9B9"/>
<keyword evidence="5" id="KW-0862">Zinc</keyword>